<keyword evidence="2" id="KW-0812">Transmembrane</keyword>
<name>A0ABQ5QWY1_9ACTN</name>
<feature type="compositionally biased region" description="Pro residues" evidence="1">
    <location>
        <begin position="176"/>
        <end position="192"/>
    </location>
</feature>
<evidence type="ECO:0000256" key="1">
    <source>
        <dbReference type="SAM" id="MobiDB-lite"/>
    </source>
</evidence>
<feature type="compositionally biased region" description="Low complexity" evidence="1">
    <location>
        <begin position="114"/>
        <end position="129"/>
    </location>
</feature>
<accession>A0ABQ5QWY1</accession>
<evidence type="ECO:0000313" key="4">
    <source>
        <dbReference type="Proteomes" id="UP001144280"/>
    </source>
</evidence>
<gene>
    <name evidence="3" type="ORF">Pa4123_43150</name>
</gene>
<keyword evidence="2" id="KW-0472">Membrane</keyword>
<evidence type="ECO:0000256" key="2">
    <source>
        <dbReference type="SAM" id="Phobius"/>
    </source>
</evidence>
<feature type="transmembrane region" description="Helical" evidence="2">
    <location>
        <begin position="281"/>
        <end position="302"/>
    </location>
</feature>
<keyword evidence="4" id="KW-1185">Reference proteome</keyword>
<comment type="caution">
    <text evidence="3">The sequence shown here is derived from an EMBL/GenBank/DDBJ whole genome shotgun (WGS) entry which is preliminary data.</text>
</comment>
<dbReference type="Proteomes" id="UP001144280">
    <property type="component" value="Unassembled WGS sequence"/>
</dbReference>
<evidence type="ECO:0000313" key="3">
    <source>
        <dbReference type="EMBL" id="GLH99040.1"/>
    </source>
</evidence>
<organism evidence="3 4">
    <name type="scientific">Phytohabitans aurantiacus</name>
    <dbReference type="NCBI Taxonomy" id="3016789"/>
    <lineage>
        <taxon>Bacteria</taxon>
        <taxon>Bacillati</taxon>
        <taxon>Actinomycetota</taxon>
        <taxon>Actinomycetes</taxon>
        <taxon>Micromonosporales</taxon>
        <taxon>Micromonosporaceae</taxon>
    </lineage>
</organism>
<protein>
    <submittedName>
        <fullName evidence="3">Uncharacterized protein</fullName>
    </submittedName>
</protein>
<reference evidence="3" key="1">
    <citation type="submission" date="2022-12" db="EMBL/GenBank/DDBJ databases">
        <title>New Phytohabitans aurantiacus sp. RD004123 nov., an actinomycete isolated from soil.</title>
        <authorList>
            <person name="Triningsih D.W."/>
            <person name="Harunari E."/>
            <person name="Igarashi Y."/>
        </authorList>
    </citation>
    <scope>NUCLEOTIDE SEQUENCE</scope>
    <source>
        <strain evidence="3">RD004123</strain>
    </source>
</reference>
<proteinExistence type="predicted"/>
<keyword evidence="2" id="KW-1133">Transmembrane helix</keyword>
<dbReference type="EMBL" id="BSDI01000020">
    <property type="protein sequence ID" value="GLH99040.1"/>
    <property type="molecule type" value="Genomic_DNA"/>
</dbReference>
<feature type="region of interest" description="Disordered" evidence="1">
    <location>
        <begin position="172"/>
        <end position="276"/>
    </location>
</feature>
<feature type="region of interest" description="Disordered" evidence="1">
    <location>
        <begin position="108"/>
        <end position="129"/>
    </location>
</feature>
<dbReference type="RefSeq" id="WP_281898397.1">
    <property type="nucleotide sequence ID" value="NZ_BSDI01000020.1"/>
</dbReference>
<sequence length="491" mass="50456">MQPDSPYRLVEALGSSQVGSVWSAVDAEGRPLTVALLDASVALDQQWRDAFAAAANALAQPQAGGPRVLYTDFAAPSPWVACAGGGGPGAEQVFLTLGIAYQPMPPDLGGVDEPAASTPPAATEAAATEAAAAPEVAAAPAGAVVAADDGALVDSETTQPTQKIQLEAMTPVNPWATPPQPVSAPPDQPISTPPHAVSGPPHSISAPPDSISGVPDMVSGPPQHMSVPPHVASSIPYSPTPMQYSPAYGQPPPDGPSQYPAYYPPQAAPPAASPARPRTGLWVGIGALVLLVIVGGGTALALRGSGGDPSTNPTTAAPPSAAAMFPGIEPPQNGSWPAQWPTFATTDQVQTIADLEGLGFPLKVPQGWGCTPGGRSEGYARYLCGMPPGENPRIGGEVIVRTCPSPCSPETQTAMRRAEEAWGLQWIQVGESATYAELGGAQRYGLVVVAYWRSTSSGDPDRQLVVRMTGPLADADDLHKIVTNLRKELNF</sequence>
<feature type="compositionally biased region" description="Pro residues" evidence="1">
    <location>
        <begin position="262"/>
        <end position="272"/>
    </location>
</feature>